<dbReference type="GO" id="GO:0015833">
    <property type="term" value="P:peptide transport"/>
    <property type="evidence" value="ECO:0007669"/>
    <property type="project" value="InterPro"/>
</dbReference>
<evidence type="ECO:0000256" key="6">
    <source>
        <dbReference type="ARBA" id="ARBA00022840"/>
    </source>
</evidence>
<reference evidence="9" key="1">
    <citation type="submission" date="2022-07" db="EMBL/GenBank/DDBJ databases">
        <title>Ectorhizobium quercum gen.nov., sp. nov.</title>
        <authorList>
            <person name="Ma T."/>
            <person name="Li Y."/>
        </authorList>
    </citation>
    <scope>NUCLEOTIDE SEQUENCE</scope>
    <source>
        <strain evidence="9">BDR2-2</strain>
    </source>
</reference>
<keyword evidence="4" id="KW-1003">Cell membrane</keyword>
<gene>
    <name evidence="9" type="ORF">NOF55_10005</name>
</gene>
<dbReference type="GO" id="GO:0005886">
    <property type="term" value="C:plasma membrane"/>
    <property type="evidence" value="ECO:0007669"/>
    <property type="project" value="UniProtKB-SubCell"/>
</dbReference>
<evidence type="ECO:0000313" key="9">
    <source>
        <dbReference type="EMBL" id="MCX8997441.1"/>
    </source>
</evidence>
<dbReference type="CDD" id="cd03257">
    <property type="entry name" value="ABC_NikE_OppD_transporters"/>
    <property type="match status" value="1"/>
</dbReference>
<dbReference type="GO" id="GO:0055085">
    <property type="term" value="P:transmembrane transport"/>
    <property type="evidence" value="ECO:0007669"/>
    <property type="project" value="UniProtKB-ARBA"/>
</dbReference>
<dbReference type="PROSITE" id="PS50893">
    <property type="entry name" value="ABC_TRANSPORTER_2"/>
    <property type="match status" value="1"/>
</dbReference>
<evidence type="ECO:0000256" key="1">
    <source>
        <dbReference type="ARBA" id="ARBA00004417"/>
    </source>
</evidence>
<dbReference type="Pfam" id="PF00005">
    <property type="entry name" value="ABC_tran"/>
    <property type="match status" value="1"/>
</dbReference>
<accession>A0AAE3N028</accession>
<dbReference type="NCBIfam" id="TIGR01727">
    <property type="entry name" value="oligo_HPY"/>
    <property type="match status" value="1"/>
</dbReference>
<evidence type="ECO:0000256" key="3">
    <source>
        <dbReference type="ARBA" id="ARBA00022448"/>
    </source>
</evidence>
<keyword evidence="6 9" id="KW-0067">ATP-binding</keyword>
<evidence type="ECO:0000313" key="10">
    <source>
        <dbReference type="Proteomes" id="UP001208771"/>
    </source>
</evidence>
<dbReference type="GO" id="GO:0016887">
    <property type="term" value="F:ATP hydrolysis activity"/>
    <property type="evidence" value="ECO:0007669"/>
    <property type="project" value="InterPro"/>
</dbReference>
<dbReference type="Gene3D" id="3.40.50.300">
    <property type="entry name" value="P-loop containing nucleotide triphosphate hydrolases"/>
    <property type="match status" value="1"/>
</dbReference>
<dbReference type="SMART" id="SM00382">
    <property type="entry name" value="AAA"/>
    <property type="match status" value="1"/>
</dbReference>
<dbReference type="Proteomes" id="UP001208771">
    <property type="component" value="Unassembled WGS sequence"/>
</dbReference>
<dbReference type="Pfam" id="PF08352">
    <property type="entry name" value="oligo_HPY"/>
    <property type="match status" value="1"/>
</dbReference>
<dbReference type="AlphaFoldDB" id="A0AAE3N028"/>
<dbReference type="PANTHER" id="PTHR43297">
    <property type="entry name" value="OLIGOPEPTIDE TRANSPORT ATP-BINDING PROTEIN APPD"/>
    <property type="match status" value="1"/>
</dbReference>
<keyword evidence="5" id="KW-0547">Nucleotide-binding</keyword>
<evidence type="ECO:0000259" key="8">
    <source>
        <dbReference type="PROSITE" id="PS50893"/>
    </source>
</evidence>
<comment type="caution">
    <text evidence="9">The sequence shown here is derived from an EMBL/GenBank/DDBJ whole genome shotgun (WGS) entry which is preliminary data.</text>
</comment>
<dbReference type="GO" id="GO:0005524">
    <property type="term" value="F:ATP binding"/>
    <property type="evidence" value="ECO:0007669"/>
    <property type="project" value="UniProtKB-KW"/>
</dbReference>
<dbReference type="InterPro" id="IPR003593">
    <property type="entry name" value="AAA+_ATPase"/>
</dbReference>
<proteinExistence type="inferred from homology"/>
<evidence type="ECO:0000256" key="4">
    <source>
        <dbReference type="ARBA" id="ARBA00022475"/>
    </source>
</evidence>
<comment type="similarity">
    <text evidence="2">Belongs to the ABC transporter superfamily.</text>
</comment>
<dbReference type="InterPro" id="IPR050388">
    <property type="entry name" value="ABC_Ni/Peptide_Import"/>
</dbReference>
<dbReference type="InterPro" id="IPR003439">
    <property type="entry name" value="ABC_transporter-like_ATP-bd"/>
</dbReference>
<dbReference type="SUPFAM" id="SSF52540">
    <property type="entry name" value="P-loop containing nucleoside triphosphate hydrolases"/>
    <property type="match status" value="1"/>
</dbReference>
<keyword evidence="7" id="KW-0472">Membrane</keyword>
<protein>
    <submittedName>
        <fullName evidence="9">ABC transporter ATP-binding protein</fullName>
    </submittedName>
</protein>
<organism evidence="9 10">
    <name type="scientific">Ectorhizobium quercum</name>
    <dbReference type="NCBI Taxonomy" id="2965071"/>
    <lineage>
        <taxon>Bacteria</taxon>
        <taxon>Pseudomonadati</taxon>
        <taxon>Pseudomonadota</taxon>
        <taxon>Alphaproteobacteria</taxon>
        <taxon>Hyphomicrobiales</taxon>
        <taxon>Rhizobiaceae</taxon>
        <taxon>Ectorhizobium</taxon>
    </lineage>
</organism>
<evidence type="ECO:0000256" key="2">
    <source>
        <dbReference type="ARBA" id="ARBA00005417"/>
    </source>
</evidence>
<comment type="subcellular location">
    <subcellularLocation>
        <location evidence="1">Cell inner membrane</location>
        <topology evidence="1">Peripheral membrane protein</topology>
    </subcellularLocation>
</comment>
<dbReference type="EMBL" id="JANFPI010000003">
    <property type="protein sequence ID" value="MCX8997441.1"/>
    <property type="molecule type" value="Genomic_DNA"/>
</dbReference>
<dbReference type="RefSeq" id="WP_306411229.1">
    <property type="nucleotide sequence ID" value="NZ_JANFPI010000003.1"/>
</dbReference>
<evidence type="ECO:0000256" key="5">
    <source>
        <dbReference type="ARBA" id="ARBA00022741"/>
    </source>
</evidence>
<name>A0AAE3N028_9HYPH</name>
<feature type="domain" description="ABC transporter" evidence="8">
    <location>
        <begin position="4"/>
        <end position="254"/>
    </location>
</feature>
<dbReference type="PANTHER" id="PTHR43297:SF2">
    <property type="entry name" value="DIPEPTIDE TRANSPORT ATP-BINDING PROTEIN DPPD"/>
    <property type="match status" value="1"/>
</dbReference>
<sequence length="325" mass="35712">MSLLEIANLRIDIPQPAGMLHAVRGVSFTVEKGETLCIVGESGCGKSLTSQALLGLSPRKASVSSEAMRFDGEDITRLSEKGWQRLRGDRISMIFQDPMTSLNPSFTIGSLLEEVFMRHRPAGRRAARARAVEMLEKVGITNAAERLRQYPHQLSGGLRQRVMIAMALMCDPDLLVADEPTTALDVNIQMQILRLLQDLKRDIGMGLVFVTHDLGLVARFADKVAVMYAGRIVESGPVTEVFRRPSHPYTRALLDCIPVPGRTAPGTPLGAIPGVVPSLIGPQTGCSFRDRCRFTAPECVTRTVERHESPSHRYECLRTPEEIGA</sequence>
<dbReference type="FunFam" id="3.40.50.300:FF:000016">
    <property type="entry name" value="Oligopeptide ABC transporter ATP-binding component"/>
    <property type="match status" value="1"/>
</dbReference>
<evidence type="ECO:0000256" key="7">
    <source>
        <dbReference type="ARBA" id="ARBA00023136"/>
    </source>
</evidence>
<keyword evidence="10" id="KW-1185">Reference proteome</keyword>
<dbReference type="InterPro" id="IPR013563">
    <property type="entry name" value="Oligopep_ABC_C"/>
</dbReference>
<keyword evidence="3" id="KW-0813">Transport</keyword>
<dbReference type="InterPro" id="IPR027417">
    <property type="entry name" value="P-loop_NTPase"/>
</dbReference>